<comment type="caution">
    <text evidence="3">The sequence shown here is derived from an EMBL/GenBank/DDBJ whole genome shotgun (WGS) entry which is preliminary data.</text>
</comment>
<sequence>MFEHKTSPSDLLDRLRFSQQTPVERAGSVVRGEVNALSKTARQHPAASGSALALVGLVAFGLGFLAGNASSEAPASRKRIFRSRRRTGKPFSSKRSSFFFDRKR</sequence>
<evidence type="ECO:0000256" key="2">
    <source>
        <dbReference type="SAM" id="Phobius"/>
    </source>
</evidence>
<keyword evidence="4" id="KW-1185">Reference proteome</keyword>
<protein>
    <recommendedName>
        <fullName evidence="5">DUF3618 domain-containing protein</fullName>
    </recommendedName>
</protein>
<keyword evidence="2" id="KW-0812">Transmembrane</keyword>
<proteinExistence type="predicted"/>
<feature type="transmembrane region" description="Helical" evidence="2">
    <location>
        <begin position="47"/>
        <end position="69"/>
    </location>
</feature>
<reference evidence="3 4" key="1">
    <citation type="submission" date="2024-06" db="EMBL/GenBank/DDBJ databases">
        <title>Genomic Encyclopedia of Type Strains, Phase IV (KMG-IV): sequencing the most valuable type-strain genomes for metagenomic binning, comparative biology and taxonomic classification.</title>
        <authorList>
            <person name="Goeker M."/>
        </authorList>
    </citation>
    <scope>NUCLEOTIDE SEQUENCE [LARGE SCALE GENOMIC DNA]</scope>
    <source>
        <strain evidence="3 4">DSM 28102</strain>
    </source>
</reference>
<keyword evidence="2" id="KW-0472">Membrane</keyword>
<keyword evidence="2" id="KW-1133">Transmembrane helix</keyword>
<organism evidence="3 4">
    <name type="scientific">Martelella mangrovi</name>
    <dbReference type="NCBI Taxonomy" id="1397477"/>
    <lineage>
        <taxon>Bacteria</taxon>
        <taxon>Pseudomonadati</taxon>
        <taxon>Pseudomonadota</taxon>
        <taxon>Alphaproteobacteria</taxon>
        <taxon>Hyphomicrobiales</taxon>
        <taxon>Aurantimonadaceae</taxon>
        <taxon>Martelella</taxon>
    </lineage>
</organism>
<dbReference type="Proteomes" id="UP001549164">
    <property type="component" value="Unassembled WGS sequence"/>
</dbReference>
<dbReference type="RefSeq" id="WP_354433031.1">
    <property type="nucleotide sequence ID" value="NZ_JBEPLY010000002.1"/>
</dbReference>
<feature type="compositionally biased region" description="Basic residues" evidence="1">
    <location>
        <begin position="76"/>
        <end position="88"/>
    </location>
</feature>
<feature type="compositionally biased region" description="Low complexity" evidence="1">
    <location>
        <begin position="89"/>
        <end position="104"/>
    </location>
</feature>
<evidence type="ECO:0000256" key="1">
    <source>
        <dbReference type="SAM" id="MobiDB-lite"/>
    </source>
</evidence>
<evidence type="ECO:0008006" key="5">
    <source>
        <dbReference type="Google" id="ProtNLM"/>
    </source>
</evidence>
<evidence type="ECO:0000313" key="4">
    <source>
        <dbReference type="Proteomes" id="UP001549164"/>
    </source>
</evidence>
<accession>A0ABV2I703</accession>
<evidence type="ECO:0000313" key="3">
    <source>
        <dbReference type="EMBL" id="MET3598655.1"/>
    </source>
</evidence>
<dbReference type="EMBL" id="JBEPLY010000002">
    <property type="protein sequence ID" value="MET3598655.1"/>
    <property type="molecule type" value="Genomic_DNA"/>
</dbReference>
<feature type="region of interest" description="Disordered" evidence="1">
    <location>
        <begin position="70"/>
        <end position="104"/>
    </location>
</feature>
<name>A0ABV2I703_9HYPH</name>
<gene>
    <name evidence="3" type="ORF">ABID12_000582</name>
</gene>